<dbReference type="EMBL" id="CT573071">
    <property type="protein sequence ID" value="CAJ73475.1"/>
    <property type="molecule type" value="Genomic_DNA"/>
</dbReference>
<dbReference type="InterPro" id="IPR036388">
    <property type="entry name" value="WH-like_DNA-bd_sf"/>
</dbReference>
<dbReference type="AlphaFoldDB" id="Q1Q7C6"/>
<dbReference type="Proteomes" id="UP000221734">
    <property type="component" value="Chromosome Kuenenia_stuttgartiensis_MBR1"/>
</dbReference>
<dbReference type="SUPFAM" id="SSF48452">
    <property type="entry name" value="TPR-like"/>
    <property type="match status" value="2"/>
</dbReference>
<reference evidence="3 6" key="5">
    <citation type="submission" date="2020-02" db="EMBL/GenBank/DDBJ databases">
        <title>Newly sequenced genome of strain CSTR1 showed variability in Candidatus Kuenenia stuttgartiensis genomes.</title>
        <authorList>
            <person name="Ding C."/>
            <person name="Adrian L."/>
        </authorList>
    </citation>
    <scope>NUCLEOTIDE SEQUENCE [LARGE SCALE GENOMIC DNA]</scope>
    <source>
        <strain evidence="3 6">CSTR1</strain>
    </source>
</reference>
<dbReference type="SUPFAM" id="SSF52540">
    <property type="entry name" value="P-loop containing nucleoside triphosphate hydrolases"/>
    <property type="match status" value="1"/>
</dbReference>
<reference evidence="2" key="1">
    <citation type="journal article" date="2006" name="Nature">
        <title>Deciphering the evolution and metabolism of an anammox bacterium from a community genome.</title>
        <authorList>
            <person name="Strous M."/>
            <person name="Pelletier E."/>
            <person name="Mangenot S."/>
            <person name="Rattei T."/>
            <person name="Lehner A."/>
            <person name="Taylor M.W."/>
            <person name="Horn M."/>
            <person name="Daims H."/>
            <person name="Bartol-Mavel D."/>
            <person name="Wincker P."/>
            <person name="Barbe V."/>
            <person name="Fonknechten N."/>
            <person name="Vallenet D."/>
            <person name="Segurens B."/>
            <person name="Schenowitz-Truong C."/>
            <person name="Medigue C."/>
            <person name="Collingro A."/>
            <person name="Snel B."/>
            <person name="Dutilh B.E."/>
            <person name="OpDenCamp H.J.M."/>
            <person name="vanDerDrift C."/>
            <person name="Cirpus I."/>
            <person name="vanDePas-Schoonen K.T."/>
            <person name="Harhangi H.R."/>
            <person name="vanNiftrik L."/>
            <person name="Schmid M."/>
            <person name="Keltjens J."/>
            <person name="vanDeVossenberg J."/>
            <person name="Kartal B."/>
            <person name="Meier H."/>
            <person name="Frishman D."/>
            <person name="Huynen M.A."/>
            <person name="Mewes H."/>
            <person name="Weissenbach J."/>
            <person name="Jetten M.S.M."/>
            <person name="Wagner M."/>
            <person name="LePaslier D."/>
        </authorList>
    </citation>
    <scope>NUCLEOTIDE SEQUENCE</scope>
</reference>
<dbReference type="InterPro" id="IPR027417">
    <property type="entry name" value="P-loop_NTPase"/>
</dbReference>
<reference evidence="2" key="2">
    <citation type="submission" date="2006-01" db="EMBL/GenBank/DDBJ databases">
        <authorList>
            <person name="Genoscope"/>
        </authorList>
    </citation>
    <scope>NUCLEOTIDE SEQUENCE</scope>
</reference>
<dbReference type="EMBL" id="LT934425">
    <property type="protein sequence ID" value="SOH06402.1"/>
    <property type="molecule type" value="Genomic_DNA"/>
</dbReference>
<dbReference type="Gene3D" id="3.40.50.300">
    <property type="entry name" value="P-loop containing nucleotide triphosphate hydrolases"/>
    <property type="match status" value="1"/>
</dbReference>
<evidence type="ECO:0000313" key="2">
    <source>
        <dbReference type="EMBL" id="CAJ73475.1"/>
    </source>
</evidence>
<evidence type="ECO:0000313" key="4">
    <source>
        <dbReference type="EMBL" id="SOH06402.1"/>
    </source>
</evidence>
<evidence type="ECO:0000313" key="3">
    <source>
        <dbReference type="EMBL" id="QII12053.1"/>
    </source>
</evidence>
<feature type="domain" description="Bacterial transcriptional activator" evidence="1">
    <location>
        <begin position="952"/>
        <end position="1102"/>
    </location>
</feature>
<evidence type="ECO:0000313" key="5">
    <source>
        <dbReference type="Proteomes" id="UP000221734"/>
    </source>
</evidence>
<organism evidence="2">
    <name type="scientific">Kuenenia stuttgartiensis</name>
    <dbReference type="NCBI Taxonomy" id="174633"/>
    <lineage>
        <taxon>Bacteria</taxon>
        <taxon>Pseudomonadati</taxon>
        <taxon>Planctomycetota</taxon>
        <taxon>Candidatus Brocadiia</taxon>
        <taxon>Candidatus Brocadiales</taxon>
        <taxon>Candidatus Brocadiaceae</taxon>
        <taxon>Candidatus Kuenenia</taxon>
    </lineage>
</organism>
<dbReference type="KEGG" id="kst:KSMBR1_3930"/>
<gene>
    <name evidence="2" type="primary">malT</name>
    <name evidence="3" type="ORF">KsCSTR_26740</name>
    <name evidence="4" type="ORF">KSMBR1_3930</name>
    <name evidence="2" type="ORF">kuste2725</name>
</gene>
<reference evidence="5" key="3">
    <citation type="submission" date="2017-10" db="EMBL/GenBank/DDBJ databases">
        <authorList>
            <person name="Frank J."/>
        </authorList>
    </citation>
    <scope>NUCLEOTIDE SEQUENCE [LARGE SCALE GENOMIC DNA]</scope>
</reference>
<dbReference type="EMBL" id="CP049055">
    <property type="protein sequence ID" value="QII12053.1"/>
    <property type="molecule type" value="Genomic_DNA"/>
</dbReference>
<dbReference type="SMART" id="SM01043">
    <property type="entry name" value="BTAD"/>
    <property type="match status" value="1"/>
</dbReference>
<dbReference type="InterPro" id="IPR011990">
    <property type="entry name" value="TPR-like_helical_dom_sf"/>
</dbReference>
<sequence length="1113" mass="127851">MIFLCFLKFSFLSLTDRFDPVIYKTSRCMEKINTFIAKITRPKIAGIFPRERLFRLMDKGRDKPVIWISAPAGSGKTTLAASYLNSRKLSYLWYRVDEGDADIATFFYSMGIAVKKAVPSHRKPLPLLTPEYQQSIPLFTKRYFEELYSRLTSPWIIVFDNIQDAPVNSLFHKTLTSSLDIIPDGISIIAVSRNDPPPHYASISANNKSHLIGREEVRFTMKESKEILLVGAKKRIANTSLTRLYTQTEGWAAGLVLIAEHIRTKGLDDTLRSGSIYEKAFDYFANEIFIKTDKKTQIFLLKTAFLPRMTIHMAEKLTGVSESGRILHELTRKNYFTTAHYQKETIYQYHPLFREFLLSRARDSFDTGRLSAMQRKAAALLGKSGQIEDAALLFINVGDWDGLIKLTCSHASSLIAQGRTKTLVEWITNIPEETRDNEPWILYWHGVCKLSYNLTESRGCFDRAFMQFRAWNEQTGMWLSWSYAVDTIFHEFEDFPRLDNYASLFDDIFQKRTPFPSFEVELRVLPCRFFIMAMREPNHPEIDKWAHRVFLCLQECREVNLRLQLGFHLAVHYLWMGDFANVGIVINSISEGLRSETILPMERLLWENTKAMYAWLTGSVESCLRTVSEALKLSCETGIHFWDHHLLSFAACAALSDGDIETANGMIRKIASGLTHARKIDIIFYHFLCAWRDLTSGNLSSAAEHMRIHTSLVAKIGAYLPVAVNHVAAAHIFAARGEYREAISWLNRAQQIGRQTKSKLIKHMCLLTKAWLALECSGKGTSEEEGLAALRKAMSFGREHRFINCFLWRPEVVSRLCIKALEAGIEAEYVRELVRTRKLVPDTPPLGCENWPWPLKIFTLGRFTLLKEDSPVSMSGKVPRKPLELIKAIISLGSKEVSIDRVTNMLWPDTEGDMAHHAFESTLYRLRRLIGNDAAIKLQGGHLSLDSRYCWVDVWVFERLLEEIAGASVSEKPVPLVRPDVLKLFEKAFDLYKGCFLPADISCLWTVSIRKSLQKKFFRLVMLSGNYLERAKQWQIAVEYYERAIEIDNLAEEFYQRLMMCHHRLDKRLEAVKVYHHLRNALSSVYQITPSPETEALYRSILSGTHKPECKKF</sequence>
<evidence type="ECO:0000259" key="1">
    <source>
        <dbReference type="SMART" id="SM01043"/>
    </source>
</evidence>
<reference evidence="4" key="4">
    <citation type="submission" date="2017-10" db="EMBL/GenBank/DDBJ databases">
        <authorList>
            <person name="Banno H."/>
            <person name="Chua N.-H."/>
        </authorList>
    </citation>
    <scope>NUCLEOTIDE SEQUENCE [LARGE SCALE GENOMIC DNA]</scope>
    <source>
        <strain evidence="4">Kuenenia_mbr1_ru-nijmegen</strain>
    </source>
</reference>
<proteinExistence type="predicted"/>
<dbReference type="PANTHER" id="PTHR35807">
    <property type="entry name" value="TRANSCRIPTIONAL REGULATOR REDD-RELATED"/>
    <property type="match status" value="1"/>
</dbReference>
<dbReference type="InterPro" id="IPR005158">
    <property type="entry name" value="BTAD"/>
</dbReference>
<dbReference type="Gene3D" id="1.25.40.10">
    <property type="entry name" value="Tetratricopeptide repeat domain"/>
    <property type="match status" value="1"/>
</dbReference>
<accession>Q1Q7C6</accession>
<name>Q1Q7C6_KUEST</name>
<evidence type="ECO:0000313" key="6">
    <source>
        <dbReference type="Proteomes" id="UP000501926"/>
    </source>
</evidence>
<dbReference type="Proteomes" id="UP000501926">
    <property type="component" value="Chromosome"/>
</dbReference>
<keyword evidence="5" id="KW-1185">Reference proteome</keyword>
<dbReference type="InterPro" id="IPR051677">
    <property type="entry name" value="AfsR-DnrI-RedD_regulator"/>
</dbReference>
<protein>
    <submittedName>
        <fullName evidence="2">Similar to ATP dependent transcriptional activator</fullName>
    </submittedName>
    <submittedName>
        <fullName evidence="3">Transcriptional activator of maltose regulon, MalT</fullName>
    </submittedName>
</protein>
<dbReference type="InterPro" id="IPR059106">
    <property type="entry name" value="WHD_MalT"/>
</dbReference>
<dbReference type="Pfam" id="PF03704">
    <property type="entry name" value="BTAD"/>
    <property type="match status" value="1"/>
</dbReference>
<dbReference type="Pfam" id="PF25873">
    <property type="entry name" value="WHD_MalT"/>
    <property type="match status" value="1"/>
</dbReference>
<dbReference type="Gene3D" id="1.10.10.10">
    <property type="entry name" value="Winged helix-like DNA-binding domain superfamily/Winged helix DNA-binding domain"/>
    <property type="match status" value="1"/>
</dbReference>